<dbReference type="InParanoid" id="A0A1X7VU12"/>
<dbReference type="FunCoup" id="A0A1X7VU12">
    <property type="interactions" value="221"/>
</dbReference>
<dbReference type="PROSITE" id="PS50146">
    <property type="entry name" value="DAGK"/>
    <property type="match status" value="1"/>
</dbReference>
<dbReference type="GO" id="GO:0046512">
    <property type="term" value="P:sphingosine biosynthetic process"/>
    <property type="evidence" value="ECO:0007669"/>
    <property type="project" value="TreeGrafter"/>
</dbReference>
<dbReference type="PANTHER" id="PTHR12358">
    <property type="entry name" value="SPHINGOSINE KINASE"/>
    <property type="match status" value="1"/>
</dbReference>
<dbReference type="SMART" id="SM00046">
    <property type="entry name" value="DAGKc"/>
    <property type="match status" value="1"/>
</dbReference>
<dbReference type="InterPro" id="IPR017438">
    <property type="entry name" value="ATP-NAD_kinase_N"/>
</dbReference>
<dbReference type="InterPro" id="IPR016064">
    <property type="entry name" value="NAD/diacylglycerol_kinase_sf"/>
</dbReference>
<dbReference type="STRING" id="400682.A0A1X7VU12"/>
<dbReference type="PANTHER" id="PTHR12358:SF112">
    <property type="entry name" value="LD11247P-RELATED"/>
    <property type="match status" value="1"/>
</dbReference>
<dbReference type="Gene3D" id="3.40.50.10330">
    <property type="entry name" value="Probable inorganic polyphosphate/atp-NAD kinase, domain 1"/>
    <property type="match status" value="1"/>
</dbReference>
<dbReference type="Pfam" id="PF00781">
    <property type="entry name" value="DAGK_cat"/>
    <property type="match status" value="1"/>
</dbReference>
<sequence length="534" mass="58956">MGGAMVALALKDLGHSGLLQQDQAIFPPNLMAESEQECLDTVVKSGSVLAPWLGVNCTLLLKQDSLACVYPEATAAGSPPPLPIFAVKLEDVVGLKILQDSPFSSSPSVCRAELCTYQKVKRFISSSYYRKFSTEILEFSDAKDFETNYKTAKEWRESIQLQCRKNSRNLFVFSPEQIDRLEPMQLLVIINPFSGRKNGQKLFQNIARPMFDLAGAVIVQEVITERQGHAKEFVETFDLTSITGIVLASGDGIVYEVINGLMARPDWEIAIKTPIGLIPTGSGNALVSSLLYEADEEVHTCAIENAVFQIINGGIKQHDIASVCNSSSHSYIGVVIHWGMTGIVDVESEKLRFLGGKLRNLIGGLVCIVMKRSYYGQLSYLPIEEDETKSPLTEAEGSIHSTNTLKPTTDVGVSDPIPEHWKTIEGNFVIFMALTSSHVTENDMMCAETKTGSGKFKILYTFDDVTRGQLLAKLSESTGAVKIENFHEIHTRAFRLNPISPCIITVDGEQIDYGPIQVQMHPGMMRLYSRVRCE</sequence>
<reference evidence="2" key="1">
    <citation type="submission" date="2017-05" db="UniProtKB">
        <authorList>
            <consortium name="EnsemblMetazoa"/>
        </authorList>
    </citation>
    <scope>IDENTIFICATION</scope>
</reference>
<dbReference type="InterPro" id="IPR050187">
    <property type="entry name" value="Lipid_Phosphate_FormReg"/>
</dbReference>
<dbReference type="InterPro" id="IPR001206">
    <property type="entry name" value="Diacylglycerol_kinase_cat_dom"/>
</dbReference>
<dbReference type="AlphaFoldDB" id="A0A1X7VU12"/>
<dbReference type="SUPFAM" id="SSF111331">
    <property type="entry name" value="NAD kinase/diacylglycerol kinase-like"/>
    <property type="match status" value="1"/>
</dbReference>
<evidence type="ECO:0000259" key="1">
    <source>
        <dbReference type="PROSITE" id="PS50146"/>
    </source>
</evidence>
<accession>A0A1X7VU12</accession>
<dbReference type="GO" id="GO:0016020">
    <property type="term" value="C:membrane"/>
    <property type="evidence" value="ECO:0007669"/>
    <property type="project" value="TreeGrafter"/>
</dbReference>
<organism evidence="2">
    <name type="scientific">Amphimedon queenslandica</name>
    <name type="common">Sponge</name>
    <dbReference type="NCBI Taxonomy" id="400682"/>
    <lineage>
        <taxon>Eukaryota</taxon>
        <taxon>Metazoa</taxon>
        <taxon>Porifera</taxon>
        <taxon>Demospongiae</taxon>
        <taxon>Heteroscleromorpha</taxon>
        <taxon>Haplosclerida</taxon>
        <taxon>Niphatidae</taxon>
        <taxon>Amphimedon</taxon>
    </lineage>
</organism>
<evidence type="ECO:0000313" key="2">
    <source>
        <dbReference type="EnsemblMetazoa" id="Aqu2.1.43345_001"/>
    </source>
</evidence>
<dbReference type="OrthoDB" id="3853857at2759"/>
<protein>
    <recommendedName>
        <fullName evidence="1">DAGKc domain-containing protein</fullName>
    </recommendedName>
</protein>
<dbReference type="GO" id="GO:0005737">
    <property type="term" value="C:cytoplasm"/>
    <property type="evidence" value="ECO:0007669"/>
    <property type="project" value="TreeGrafter"/>
</dbReference>
<proteinExistence type="predicted"/>
<name>A0A1X7VU12_AMPQE</name>
<feature type="domain" description="DAGKc" evidence="1">
    <location>
        <begin position="181"/>
        <end position="327"/>
    </location>
</feature>
<dbReference type="GO" id="GO:0001727">
    <property type="term" value="F:lipid kinase activity"/>
    <property type="evidence" value="ECO:0007669"/>
    <property type="project" value="TreeGrafter"/>
</dbReference>
<dbReference type="Gene3D" id="2.60.200.40">
    <property type="match status" value="1"/>
</dbReference>
<dbReference type="EnsemblMetazoa" id="Aqu2.1.43345_001">
    <property type="protein sequence ID" value="Aqu2.1.43345_001"/>
    <property type="gene ID" value="Aqu2.1.43345"/>
</dbReference>